<organism evidence="2">
    <name type="scientific">marine sediment metagenome</name>
    <dbReference type="NCBI Taxonomy" id="412755"/>
    <lineage>
        <taxon>unclassified sequences</taxon>
        <taxon>metagenomes</taxon>
        <taxon>ecological metagenomes</taxon>
    </lineage>
</organism>
<feature type="domain" description="N-sulphoglucosamine sulphohydrolase C-terminal" evidence="1">
    <location>
        <begin position="5"/>
        <end position="57"/>
    </location>
</feature>
<dbReference type="InterPro" id="IPR032506">
    <property type="entry name" value="SGSH_C"/>
</dbReference>
<dbReference type="Gene3D" id="3.40.720.10">
    <property type="entry name" value="Alkaline Phosphatase, subunit A"/>
    <property type="match status" value="1"/>
</dbReference>
<dbReference type="SUPFAM" id="SSF53649">
    <property type="entry name" value="Alkaline phosphatase-like"/>
    <property type="match status" value="1"/>
</dbReference>
<sequence>IGRMIITDRYKYIFNDKDKDELYDLKEDPFELKNLIDDQKYEELLIDMNNRLEKWRQKTNDTITRKIIRADRKRFTKEHMDKATLLDF</sequence>
<dbReference type="EMBL" id="BARS01051263">
    <property type="protein sequence ID" value="GAG43757.1"/>
    <property type="molecule type" value="Genomic_DNA"/>
</dbReference>
<dbReference type="AlphaFoldDB" id="X0Y8X6"/>
<proteinExistence type="predicted"/>
<evidence type="ECO:0000313" key="2">
    <source>
        <dbReference type="EMBL" id="GAG43757.1"/>
    </source>
</evidence>
<feature type="non-terminal residue" evidence="2">
    <location>
        <position position="1"/>
    </location>
</feature>
<dbReference type="InterPro" id="IPR017850">
    <property type="entry name" value="Alkaline_phosphatase_core_sf"/>
</dbReference>
<evidence type="ECO:0000259" key="1">
    <source>
        <dbReference type="Pfam" id="PF16347"/>
    </source>
</evidence>
<reference evidence="2" key="1">
    <citation type="journal article" date="2014" name="Front. Microbiol.">
        <title>High frequency of phylogenetically diverse reductive dehalogenase-homologous genes in deep subseafloor sedimentary metagenomes.</title>
        <authorList>
            <person name="Kawai M."/>
            <person name="Futagami T."/>
            <person name="Toyoda A."/>
            <person name="Takaki Y."/>
            <person name="Nishi S."/>
            <person name="Hori S."/>
            <person name="Arai W."/>
            <person name="Tsubouchi T."/>
            <person name="Morono Y."/>
            <person name="Uchiyama I."/>
            <person name="Ito T."/>
            <person name="Fujiyama A."/>
            <person name="Inagaki F."/>
            <person name="Takami H."/>
        </authorList>
    </citation>
    <scope>NUCLEOTIDE SEQUENCE</scope>
    <source>
        <strain evidence="2">Expedition CK06-06</strain>
    </source>
</reference>
<dbReference type="Pfam" id="PF16347">
    <property type="entry name" value="SGSH_C"/>
    <property type="match status" value="1"/>
</dbReference>
<gene>
    <name evidence="2" type="ORF">S01H1_76395</name>
</gene>
<comment type="caution">
    <text evidence="2">The sequence shown here is derived from an EMBL/GenBank/DDBJ whole genome shotgun (WGS) entry which is preliminary data.</text>
</comment>
<protein>
    <recommendedName>
        <fullName evidence="1">N-sulphoglucosamine sulphohydrolase C-terminal domain-containing protein</fullName>
    </recommendedName>
</protein>
<accession>X0Y8X6</accession>
<name>X0Y8X6_9ZZZZ</name>